<dbReference type="EMBL" id="JARJCW010000012">
    <property type="protein sequence ID" value="KAJ7218667.1"/>
    <property type="molecule type" value="Genomic_DNA"/>
</dbReference>
<keyword evidence="2" id="KW-1185">Reference proteome</keyword>
<proteinExistence type="predicted"/>
<protein>
    <submittedName>
        <fullName evidence="1">Uncharacterized protein</fullName>
    </submittedName>
</protein>
<organism evidence="1 2">
    <name type="scientific">Mycena pura</name>
    <dbReference type="NCBI Taxonomy" id="153505"/>
    <lineage>
        <taxon>Eukaryota</taxon>
        <taxon>Fungi</taxon>
        <taxon>Dikarya</taxon>
        <taxon>Basidiomycota</taxon>
        <taxon>Agaricomycotina</taxon>
        <taxon>Agaricomycetes</taxon>
        <taxon>Agaricomycetidae</taxon>
        <taxon>Agaricales</taxon>
        <taxon>Marasmiineae</taxon>
        <taxon>Mycenaceae</taxon>
        <taxon>Mycena</taxon>
    </lineage>
</organism>
<name>A0AAD6VP26_9AGAR</name>
<comment type="caution">
    <text evidence="1">The sequence shown here is derived from an EMBL/GenBank/DDBJ whole genome shotgun (WGS) entry which is preliminary data.</text>
</comment>
<accession>A0AAD6VP26</accession>
<evidence type="ECO:0000313" key="1">
    <source>
        <dbReference type="EMBL" id="KAJ7218667.1"/>
    </source>
</evidence>
<sequence length="141" mass="16570">MYLRCGDMRQHEAMHGYLFVRRDVSPHLSTCRTRTVGYVRHGFKCMYISPCRQIGQMATIVGSLQHFIIAGQSEGKRKKKRNRNHDDYRKEDVSGFTRTRWRNCDKIHAVQNFAEFVYLVVMRFKVGRALSRMLRAKSKPG</sequence>
<gene>
    <name evidence="1" type="ORF">GGX14DRAFT_390433</name>
</gene>
<dbReference type="Proteomes" id="UP001219525">
    <property type="component" value="Unassembled WGS sequence"/>
</dbReference>
<evidence type="ECO:0000313" key="2">
    <source>
        <dbReference type="Proteomes" id="UP001219525"/>
    </source>
</evidence>
<dbReference type="AlphaFoldDB" id="A0AAD6VP26"/>
<reference evidence="1" key="1">
    <citation type="submission" date="2023-03" db="EMBL/GenBank/DDBJ databases">
        <title>Massive genome expansion in bonnet fungi (Mycena s.s.) driven by repeated elements and novel gene families across ecological guilds.</title>
        <authorList>
            <consortium name="Lawrence Berkeley National Laboratory"/>
            <person name="Harder C.B."/>
            <person name="Miyauchi S."/>
            <person name="Viragh M."/>
            <person name="Kuo A."/>
            <person name="Thoen E."/>
            <person name="Andreopoulos B."/>
            <person name="Lu D."/>
            <person name="Skrede I."/>
            <person name="Drula E."/>
            <person name="Henrissat B."/>
            <person name="Morin E."/>
            <person name="Kohler A."/>
            <person name="Barry K."/>
            <person name="LaButti K."/>
            <person name="Morin E."/>
            <person name="Salamov A."/>
            <person name="Lipzen A."/>
            <person name="Mereny Z."/>
            <person name="Hegedus B."/>
            <person name="Baldrian P."/>
            <person name="Stursova M."/>
            <person name="Weitz H."/>
            <person name="Taylor A."/>
            <person name="Grigoriev I.V."/>
            <person name="Nagy L.G."/>
            <person name="Martin F."/>
            <person name="Kauserud H."/>
        </authorList>
    </citation>
    <scope>NUCLEOTIDE SEQUENCE</scope>
    <source>
        <strain evidence="1">9144</strain>
    </source>
</reference>